<name>A0A327YJU9_9FLAO</name>
<organism evidence="8 9">
    <name type="scientific">Flavobacterium aquaticum</name>
    <dbReference type="NCBI Taxonomy" id="1236486"/>
    <lineage>
        <taxon>Bacteria</taxon>
        <taxon>Pseudomonadati</taxon>
        <taxon>Bacteroidota</taxon>
        <taxon>Flavobacteriia</taxon>
        <taxon>Flavobacteriales</taxon>
        <taxon>Flavobacteriaceae</taxon>
        <taxon>Flavobacterium</taxon>
    </lineage>
</organism>
<dbReference type="Gene3D" id="3.90.79.10">
    <property type="entry name" value="Nucleoside Triphosphate Pyrophosphohydrolase"/>
    <property type="match status" value="1"/>
</dbReference>
<keyword evidence="5" id="KW-0460">Magnesium</keyword>
<dbReference type="InterPro" id="IPR000086">
    <property type="entry name" value="NUDIX_hydrolase_dom"/>
</dbReference>
<dbReference type="RefSeq" id="WP_111567460.1">
    <property type="nucleotide sequence ID" value="NZ_QLMI01000007.1"/>
</dbReference>
<evidence type="ECO:0000259" key="7">
    <source>
        <dbReference type="PROSITE" id="PS51462"/>
    </source>
</evidence>
<dbReference type="Proteomes" id="UP000249620">
    <property type="component" value="Unassembled WGS sequence"/>
</dbReference>
<evidence type="ECO:0000256" key="6">
    <source>
        <dbReference type="ARBA" id="ARBA00023211"/>
    </source>
</evidence>
<keyword evidence="4" id="KW-0378">Hydrolase</keyword>
<dbReference type="InterPro" id="IPR015797">
    <property type="entry name" value="NUDIX_hydrolase-like_dom_sf"/>
</dbReference>
<dbReference type="AlphaFoldDB" id="A0A327YJU9"/>
<evidence type="ECO:0000256" key="5">
    <source>
        <dbReference type="ARBA" id="ARBA00022842"/>
    </source>
</evidence>
<dbReference type="Pfam" id="PF00293">
    <property type="entry name" value="NUDIX"/>
    <property type="match status" value="1"/>
</dbReference>
<evidence type="ECO:0000256" key="1">
    <source>
        <dbReference type="ARBA" id="ARBA00001936"/>
    </source>
</evidence>
<accession>A0A327YJU9</accession>
<comment type="cofactor">
    <cofactor evidence="2">
        <name>Mg(2+)</name>
        <dbReference type="ChEBI" id="CHEBI:18420"/>
    </cofactor>
</comment>
<keyword evidence="9" id="KW-1185">Reference proteome</keyword>
<dbReference type="CDD" id="cd03426">
    <property type="entry name" value="NUDIX_CoAse_Nudt7"/>
    <property type="match status" value="1"/>
</dbReference>
<dbReference type="PROSITE" id="PS51462">
    <property type="entry name" value="NUDIX"/>
    <property type="match status" value="1"/>
</dbReference>
<dbReference type="PANTHER" id="PTHR12992:SF11">
    <property type="entry name" value="MITOCHONDRIAL COENZYME A DIPHOSPHATASE NUDT8"/>
    <property type="match status" value="1"/>
</dbReference>
<proteinExistence type="predicted"/>
<keyword evidence="6" id="KW-0464">Manganese</keyword>
<dbReference type="OrthoDB" id="9802805at2"/>
<dbReference type="GO" id="GO:0046872">
    <property type="term" value="F:metal ion binding"/>
    <property type="evidence" value="ECO:0007669"/>
    <property type="project" value="UniProtKB-KW"/>
</dbReference>
<evidence type="ECO:0000256" key="4">
    <source>
        <dbReference type="ARBA" id="ARBA00022801"/>
    </source>
</evidence>
<dbReference type="EMBL" id="QLMI01000007">
    <property type="protein sequence ID" value="RAK20587.1"/>
    <property type="molecule type" value="Genomic_DNA"/>
</dbReference>
<dbReference type="PANTHER" id="PTHR12992">
    <property type="entry name" value="NUDIX HYDROLASE"/>
    <property type="match status" value="1"/>
</dbReference>
<protein>
    <submittedName>
        <fullName evidence="8">NUDIX domain-containing protein</fullName>
    </submittedName>
</protein>
<dbReference type="GO" id="GO:0010945">
    <property type="term" value="F:coenzyme A diphosphatase activity"/>
    <property type="evidence" value="ECO:0007669"/>
    <property type="project" value="InterPro"/>
</dbReference>
<gene>
    <name evidence="8" type="ORF">B0I03_1076</name>
</gene>
<comment type="cofactor">
    <cofactor evidence="1">
        <name>Mn(2+)</name>
        <dbReference type="ChEBI" id="CHEBI:29035"/>
    </cofactor>
</comment>
<evidence type="ECO:0000313" key="9">
    <source>
        <dbReference type="Proteomes" id="UP000249620"/>
    </source>
</evidence>
<keyword evidence="3" id="KW-0479">Metal-binding</keyword>
<dbReference type="InterPro" id="IPR045121">
    <property type="entry name" value="CoAse"/>
</dbReference>
<feature type="domain" description="Nudix hydrolase" evidence="7">
    <location>
        <begin position="46"/>
        <end position="179"/>
    </location>
</feature>
<evidence type="ECO:0000313" key="8">
    <source>
        <dbReference type="EMBL" id="RAK20587.1"/>
    </source>
</evidence>
<evidence type="ECO:0000256" key="2">
    <source>
        <dbReference type="ARBA" id="ARBA00001946"/>
    </source>
</evidence>
<dbReference type="SUPFAM" id="SSF55811">
    <property type="entry name" value="Nudix"/>
    <property type="match status" value="1"/>
</dbReference>
<sequence>MLFNDFIKYIPKIEKETLLSTDAHAKMAPLERISYLKEENYIDKNPRKAAVLMLFYPKNSITHLALIVRNSYPGVHSSQIGFPGGKVEEYDADLEETALRETHEEVGIHPEKIQIIKPFSEIYIPPSNFLVAPFMGISHEELTFIPDLDEVKRVLEFSIADFLDEKSITKVKMSTSYATDIEVPAFMVDKYVVWGATAMMMSELKETIKCALGKCNF</sequence>
<evidence type="ECO:0000256" key="3">
    <source>
        <dbReference type="ARBA" id="ARBA00022723"/>
    </source>
</evidence>
<comment type="caution">
    <text evidence="8">The sequence shown here is derived from an EMBL/GenBank/DDBJ whole genome shotgun (WGS) entry which is preliminary data.</text>
</comment>
<reference evidence="8 9" key="1">
    <citation type="submission" date="2018-06" db="EMBL/GenBank/DDBJ databases">
        <title>Genomic Encyclopedia of Type Strains, Phase III (KMG-III): the genomes of soil and plant-associated and newly described type strains.</title>
        <authorList>
            <person name="Whitman W."/>
        </authorList>
    </citation>
    <scope>NUCLEOTIDE SEQUENCE [LARGE SCALE GENOMIC DNA]</scope>
    <source>
        <strain evidence="8 9">CGMCC 1.12398</strain>
    </source>
</reference>